<sequence length="185" mass="20388">MPYNRMFERLVEAGDEPRLTGLLAYALYKERKRDWMIRFRGEKGRDPTPQEVEDYVFSVGPHELEDFRDAARRMVGEAAESYLAGSEDALRAQIADEVFAGHAAAAVTRLSDAGEAAVTAVADEHRRLATTLSGALEGLGNIWRQLGMSILGAFAYSFVLLVLFLVIRIWGTGLEPLRQAIGDGG</sequence>
<organism evidence="2 3">
    <name type="scientific">Caenispirillum bisanense</name>
    <dbReference type="NCBI Taxonomy" id="414052"/>
    <lineage>
        <taxon>Bacteria</taxon>
        <taxon>Pseudomonadati</taxon>
        <taxon>Pseudomonadota</taxon>
        <taxon>Alphaproteobacteria</taxon>
        <taxon>Rhodospirillales</taxon>
        <taxon>Novispirillaceae</taxon>
        <taxon>Caenispirillum</taxon>
    </lineage>
</organism>
<protein>
    <submittedName>
        <fullName evidence="2">Uncharacterized protein</fullName>
    </submittedName>
</protein>
<accession>A0A286GXL5</accession>
<dbReference type="EMBL" id="OCNJ01000012">
    <property type="protein sequence ID" value="SOE00287.1"/>
    <property type="molecule type" value="Genomic_DNA"/>
</dbReference>
<keyword evidence="1" id="KW-0812">Transmembrane</keyword>
<proteinExistence type="predicted"/>
<reference evidence="2 3" key="1">
    <citation type="submission" date="2017-09" db="EMBL/GenBank/DDBJ databases">
        <authorList>
            <person name="Ehlers B."/>
            <person name="Leendertz F.H."/>
        </authorList>
    </citation>
    <scope>NUCLEOTIDE SEQUENCE [LARGE SCALE GENOMIC DNA]</scope>
    <source>
        <strain evidence="2 3">USBA 140</strain>
    </source>
</reference>
<name>A0A286GXL5_9PROT</name>
<dbReference type="AlphaFoldDB" id="A0A286GXL5"/>
<dbReference type="RefSeq" id="WP_097281137.1">
    <property type="nucleotide sequence ID" value="NZ_OCNJ01000012.1"/>
</dbReference>
<gene>
    <name evidence="2" type="ORF">SAMN05421508_11217</name>
</gene>
<keyword evidence="1" id="KW-1133">Transmembrane helix</keyword>
<keyword evidence="1" id="KW-0472">Membrane</keyword>
<feature type="transmembrane region" description="Helical" evidence="1">
    <location>
        <begin position="150"/>
        <end position="170"/>
    </location>
</feature>
<evidence type="ECO:0000256" key="1">
    <source>
        <dbReference type="SAM" id="Phobius"/>
    </source>
</evidence>
<dbReference type="OrthoDB" id="7916136at2"/>
<keyword evidence="3" id="KW-1185">Reference proteome</keyword>
<evidence type="ECO:0000313" key="2">
    <source>
        <dbReference type="EMBL" id="SOE00287.1"/>
    </source>
</evidence>
<evidence type="ECO:0000313" key="3">
    <source>
        <dbReference type="Proteomes" id="UP000219621"/>
    </source>
</evidence>
<dbReference type="Proteomes" id="UP000219621">
    <property type="component" value="Unassembled WGS sequence"/>
</dbReference>